<sequence length="61" mass="6489">MSAGRGAAPGSPVHRVRWLPGTDVLRGACHCGAEHEGQDPVEMWDWLLAHPDHPAPGDAGR</sequence>
<dbReference type="Proteomes" id="UP001153328">
    <property type="component" value="Unassembled WGS sequence"/>
</dbReference>
<evidence type="ECO:0000313" key="2">
    <source>
        <dbReference type="Proteomes" id="UP001153328"/>
    </source>
</evidence>
<organism evidence="1 2">
    <name type="scientific">Actinacidiphila bryophytorum</name>
    <dbReference type="NCBI Taxonomy" id="1436133"/>
    <lineage>
        <taxon>Bacteria</taxon>
        <taxon>Bacillati</taxon>
        <taxon>Actinomycetota</taxon>
        <taxon>Actinomycetes</taxon>
        <taxon>Kitasatosporales</taxon>
        <taxon>Streptomycetaceae</taxon>
        <taxon>Actinacidiphila</taxon>
    </lineage>
</organism>
<dbReference type="RefSeq" id="WP_205046453.1">
    <property type="nucleotide sequence ID" value="NZ_CAJVAX010000002.1"/>
</dbReference>
<accession>A0A9W4GXT0</accession>
<name>A0A9W4GXT0_9ACTN</name>
<dbReference type="EMBL" id="CAJVAX010000002">
    <property type="protein sequence ID" value="CAG7612936.1"/>
    <property type="molecule type" value="Genomic_DNA"/>
</dbReference>
<protein>
    <submittedName>
        <fullName evidence="1">Uncharacterized protein</fullName>
    </submittedName>
</protein>
<keyword evidence="2" id="KW-1185">Reference proteome</keyword>
<proteinExistence type="predicted"/>
<evidence type="ECO:0000313" key="1">
    <source>
        <dbReference type="EMBL" id="CAG7612936.1"/>
    </source>
</evidence>
<dbReference type="AlphaFoldDB" id="A0A9W4GXT0"/>
<comment type="caution">
    <text evidence="1">The sequence shown here is derived from an EMBL/GenBank/DDBJ whole genome shotgun (WGS) entry which is preliminary data.</text>
</comment>
<gene>
    <name evidence="1" type="ORF">SBRY_100096</name>
</gene>
<reference evidence="1" key="1">
    <citation type="submission" date="2021-06" db="EMBL/GenBank/DDBJ databases">
        <authorList>
            <person name="Arsene-Ploetze F."/>
        </authorList>
    </citation>
    <scope>NUCLEOTIDE SEQUENCE</scope>
    <source>
        <strain evidence="1">SBRY1</strain>
    </source>
</reference>